<keyword evidence="4" id="KW-1185">Reference proteome</keyword>
<protein>
    <submittedName>
        <fullName evidence="3">DUF4142 domain-containing protein</fullName>
    </submittedName>
</protein>
<reference evidence="3 4" key="1">
    <citation type="journal article" date="2016" name="Int. J. Syst. Evol. Microbiol.">
        <title>Pontibacter aydingkolensis sp. nov., isolated from soil of a salt lake.</title>
        <authorList>
            <person name="Osman G."/>
            <person name="Zhang T."/>
            <person name="Lou K."/>
            <person name="Gao Y."/>
            <person name="Chang W."/>
            <person name="Lin Q."/>
            <person name="Yang H.M."/>
            <person name="Huo X.D."/>
            <person name="Wang N."/>
        </authorList>
    </citation>
    <scope>NUCLEOTIDE SEQUENCE [LARGE SCALE GENOMIC DNA]</scope>
    <source>
        <strain evidence="3 4">KACC 19255</strain>
    </source>
</reference>
<evidence type="ECO:0000256" key="1">
    <source>
        <dbReference type="SAM" id="SignalP"/>
    </source>
</evidence>
<name>A0ABS7CRC4_9BACT</name>
<evidence type="ECO:0000259" key="2">
    <source>
        <dbReference type="Pfam" id="PF13628"/>
    </source>
</evidence>
<dbReference type="Pfam" id="PF13628">
    <property type="entry name" value="DUF4142"/>
    <property type="match status" value="1"/>
</dbReference>
<evidence type="ECO:0000313" key="3">
    <source>
        <dbReference type="EMBL" id="MBW7466385.1"/>
    </source>
</evidence>
<comment type="caution">
    <text evidence="3">The sequence shown here is derived from an EMBL/GenBank/DDBJ whole genome shotgun (WGS) entry which is preliminary data.</text>
</comment>
<gene>
    <name evidence="3" type="ORF">K0O23_04840</name>
</gene>
<feature type="chain" id="PRO_5046739851" evidence="1">
    <location>
        <begin position="20"/>
        <end position="204"/>
    </location>
</feature>
<evidence type="ECO:0000313" key="4">
    <source>
        <dbReference type="Proteomes" id="UP000813018"/>
    </source>
</evidence>
<keyword evidence="1" id="KW-0732">Signal</keyword>
<feature type="signal peptide" evidence="1">
    <location>
        <begin position="1"/>
        <end position="19"/>
    </location>
</feature>
<accession>A0ABS7CRC4</accession>
<dbReference type="InterPro" id="IPR025419">
    <property type="entry name" value="DUF4142"/>
</dbReference>
<dbReference type="RefSeq" id="WP_219876270.1">
    <property type="nucleotide sequence ID" value="NZ_JAHYXK010000003.1"/>
</dbReference>
<dbReference type="EMBL" id="JAHYXK010000003">
    <property type="protein sequence ID" value="MBW7466385.1"/>
    <property type="molecule type" value="Genomic_DNA"/>
</dbReference>
<proteinExistence type="predicted"/>
<sequence length="204" mass="23216">MKKYLIGVICLTFLSGLPACDSGSNGQANGTTETAADSTLTEERQELLAYTSRHMMLQKELASLAQQRAQTDSLKRYAQDLNNWATIKLNELKDLEQQYSLSLPQQLTEDEQEYLEKPRETEADKFDAELWDNLVKAQKDAIKHIDDNSKDIEQTDATAFAIWERNTLKELRARMEQAAAYELELKNRSDRGGISKPIVEDINN</sequence>
<organism evidence="3 4">
    <name type="scientific">Pontibacter aydingkolensis</name>
    <dbReference type="NCBI Taxonomy" id="1911536"/>
    <lineage>
        <taxon>Bacteria</taxon>
        <taxon>Pseudomonadati</taxon>
        <taxon>Bacteroidota</taxon>
        <taxon>Cytophagia</taxon>
        <taxon>Cytophagales</taxon>
        <taxon>Hymenobacteraceae</taxon>
        <taxon>Pontibacter</taxon>
    </lineage>
</organism>
<feature type="domain" description="DUF4142" evidence="2">
    <location>
        <begin position="45"/>
        <end position="176"/>
    </location>
</feature>
<dbReference type="Proteomes" id="UP000813018">
    <property type="component" value="Unassembled WGS sequence"/>
</dbReference>